<keyword evidence="2" id="KW-1185">Reference proteome</keyword>
<proteinExistence type="predicted"/>
<gene>
    <name evidence="1" type="ORF">AB1Y20_010568</name>
</gene>
<protein>
    <submittedName>
        <fullName evidence="1">Uncharacterized protein</fullName>
    </submittedName>
</protein>
<accession>A0AB34IRS7</accession>
<name>A0AB34IRS7_PRYPA</name>
<dbReference type="EMBL" id="JBGBPQ010000020">
    <property type="protein sequence ID" value="KAL1504159.1"/>
    <property type="molecule type" value="Genomic_DNA"/>
</dbReference>
<evidence type="ECO:0000313" key="1">
    <source>
        <dbReference type="EMBL" id="KAL1504159.1"/>
    </source>
</evidence>
<sequence>MPLEQHALDWWLLTKSARLRRRSAAALADAHVPHAHALPPELVARKLTRLQQGPQGQSRDDRFDKWKHNDFSAALTKMPLVTGVHERALERAAGCGLLEPLERRRMQQRVLLATKARRVAERSGDWEYRTRKSCAESDGSVALLKLMLEHQQQSIETQAMLRSYHRRRCELPTDYTLLVKRSEALRGAAESVLPSEMHENMSTGEDAPASLIADSDASIRKQLACSQALYDAAQRILSTNEEGADTLFKVAREATPADDYESVLDPMDIEGYMAAELEATRAALASAELLLGRSDDED</sequence>
<comment type="caution">
    <text evidence="1">The sequence shown here is derived from an EMBL/GenBank/DDBJ whole genome shotgun (WGS) entry which is preliminary data.</text>
</comment>
<evidence type="ECO:0000313" key="2">
    <source>
        <dbReference type="Proteomes" id="UP001515480"/>
    </source>
</evidence>
<reference evidence="1 2" key="1">
    <citation type="journal article" date="2024" name="Science">
        <title>Giant polyketide synthase enzymes in the biosynthesis of giant marine polyether toxins.</title>
        <authorList>
            <person name="Fallon T.R."/>
            <person name="Shende V.V."/>
            <person name="Wierzbicki I.H."/>
            <person name="Pendleton A.L."/>
            <person name="Watervoot N.F."/>
            <person name="Auber R.P."/>
            <person name="Gonzalez D.J."/>
            <person name="Wisecaver J.H."/>
            <person name="Moore B.S."/>
        </authorList>
    </citation>
    <scope>NUCLEOTIDE SEQUENCE [LARGE SCALE GENOMIC DNA]</scope>
    <source>
        <strain evidence="1 2">12B1</strain>
    </source>
</reference>
<organism evidence="1 2">
    <name type="scientific">Prymnesium parvum</name>
    <name type="common">Toxic golden alga</name>
    <dbReference type="NCBI Taxonomy" id="97485"/>
    <lineage>
        <taxon>Eukaryota</taxon>
        <taxon>Haptista</taxon>
        <taxon>Haptophyta</taxon>
        <taxon>Prymnesiophyceae</taxon>
        <taxon>Prymnesiales</taxon>
        <taxon>Prymnesiaceae</taxon>
        <taxon>Prymnesium</taxon>
    </lineage>
</organism>
<dbReference type="Proteomes" id="UP001515480">
    <property type="component" value="Unassembled WGS sequence"/>
</dbReference>
<dbReference type="AlphaFoldDB" id="A0AB34IRS7"/>